<evidence type="ECO:0000313" key="1">
    <source>
        <dbReference type="EMBL" id="KIM83820.1"/>
    </source>
</evidence>
<name>A0A0C3FHG0_PILCF</name>
<protein>
    <submittedName>
        <fullName evidence="1">Uncharacterized protein</fullName>
    </submittedName>
</protein>
<dbReference type="OrthoDB" id="5522061at2759"/>
<feature type="non-terminal residue" evidence="1">
    <location>
        <position position="1"/>
    </location>
</feature>
<dbReference type="HOGENOM" id="CLU_108161_0_0_1"/>
<dbReference type="Proteomes" id="UP000054166">
    <property type="component" value="Unassembled WGS sequence"/>
</dbReference>
<dbReference type="EMBL" id="KN832989">
    <property type="protein sequence ID" value="KIM83820.1"/>
    <property type="molecule type" value="Genomic_DNA"/>
</dbReference>
<reference evidence="2" key="2">
    <citation type="submission" date="2015-01" db="EMBL/GenBank/DDBJ databases">
        <title>Evolutionary Origins and Diversification of the Mycorrhizal Mutualists.</title>
        <authorList>
            <consortium name="DOE Joint Genome Institute"/>
            <consortium name="Mycorrhizal Genomics Consortium"/>
            <person name="Kohler A."/>
            <person name="Kuo A."/>
            <person name="Nagy L.G."/>
            <person name="Floudas D."/>
            <person name="Copeland A."/>
            <person name="Barry K.W."/>
            <person name="Cichocki N."/>
            <person name="Veneault-Fourrey C."/>
            <person name="LaButti K."/>
            <person name="Lindquist E.A."/>
            <person name="Lipzen A."/>
            <person name="Lundell T."/>
            <person name="Morin E."/>
            <person name="Murat C."/>
            <person name="Riley R."/>
            <person name="Ohm R."/>
            <person name="Sun H."/>
            <person name="Tunlid A."/>
            <person name="Henrissat B."/>
            <person name="Grigoriev I.V."/>
            <person name="Hibbett D.S."/>
            <person name="Martin F."/>
        </authorList>
    </citation>
    <scope>NUCLEOTIDE SEQUENCE [LARGE SCALE GENOMIC DNA]</scope>
    <source>
        <strain evidence="2">F 1598</strain>
    </source>
</reference>
<proteinExistence type="predicted"/>
<sequence>KFYTASSKPQTDSCGIPFHPTWSVNDLLSSYPTPTITSFTLKRLHELSALIPPEEGTPEHDSLKQELENLIKLVEAVKLFTLGDNPGEISGEKQIPDGRVWAEGTEIRPMDVPAEVDGVTGSALLRFANRTSDGLYVVDADRTK</sequence>
<gene>
    <name evidence="1" type="ORF">PILCRDRAFT_26785</name>
</gene>
<feature type="non-terminal residue" evidence="1">
    <location>
        <position position="144"/>
    </location>
</feature>
<evidence type="ECO:0000313" key="2">
    <source>
        <dbReference type="Proteomes" id="UP000054166"/>
    </source>
</evidence>
<reference evidence="1 2" key="1">
    <citation type="submission" date="2014-04" db="EMBL/GenBank/DDBJ databases">
        <authorList>
            <consortium name="DOE Joint Genome Institute"/>
            <person name="Kuo A."/>
            <person name="Tarkka M."/>
            <person name="Buscot F."/>
            <person name="Kohler A."/>
            <person name="Nagy L.G."/>
            <person name="Floudas D."/>
            <person name="Copeland A."/>
            <person name="Barry K.W."/>
            <person name="Cichocki N."/>
            <person name="Veneault-Fourrey C."/>
            <person name="LaButti K."/>
            <person name="Lindquist E.A."/>
            <person name="Lipzen A."/>
            <person name="Lundell T."/>
            <person name="Morin E."/>
            <person name="Murat C."/>
            <person name="Sun H."/>
            <person name="Tunlid A."/>
            <person name="Henrissat B."/>
            <person name="Grigoriev I.V."/>
            <person name="Hibbett D.S."/>
            <person name="Martin F."/>
            <person name="Nordberg H.P."/>
            <person name="Cantor M.N."/>
            <person name="Hua S.X."/>
        </authorList>
    </citation>
    <scope>NUCLEOTIDE SEQUENCE [LARGE SCALE GENOMIC DNA]</scope>
    <source>
        <strain evidence="1 2">F 1598</strain>
    </source>
</reference>
<accession>A0A0C3FHG0</accession>
<organism evidence="1 2">
    <name type="scientific">Piloderma croceum (strain F 1598)</name>
    <dbReference type="NCBI Taxonomy" id="765440"/>
    <lineage>
        <taxon>Eukaryota</taxon>
        <taxon>Fungi</taxon>
        <taxon>Dikarya</taxon>
        <taxon>Basidiomycota</taxon>
        <taxon>Agaricomycotina</taxon>
        <taxon>Agaricomycetes</taxon>
        <taxon>Agaricomycetidae</taxon>
        <taxon>Atheliales</taxon>
        <taxon>Atheliaceae</taxon>
        <taxon>Piloderma</taxon>
    </lineage>
</organism>
<dbReference type="InParanoid" id="A0A0C3FHG0"/>
<dbReference type="AlphaFoldDB" id="A0A0C3FHG0"/>
<keyword evidence="2" id="KW-1185">Reference proteome</keyword>